<feature type="domain" description="Rieske" evidence="5">
    <location>
        <begin position="2"/>
        <end position="107"/>
    </location>
</feature>
<dbReference type="Proteomes" id="UP000325372">
    <property type="component" value="Unassembled WGS sequence"/>
</dbReference>
<dbReference type="Gene3D" id="2.102.10.10">
    <property type="entry name" value="Rieske [2Fe-2S] iron-sulphur domain"/>
    <property type="match status" value="1"/>
</dbReference>
<dbReference type="PROSITE" id="PS51296">
    <property type="entry name" value="RIESKE"/>
    <property type="match status" value="1"/>
</dbReference>
<sequence length="112" mass="11875">MQKLCDLDDIDPAMGLECSLQAGDVLRHVLVVMVDGDVRAWANVCPHMGRSLSWAPGEFLYDNQGRLVCPHHGALFITGTGECVEGPCRGASLTPVAIDVRGGEVFAAQPAA</sequence>
<gene>
    <name evidence="6" type="ORF">F3N42_11415</name>
</gene>
<dbReference type="PANTHER" id="PTHR40261">
    <property type="match status" value="1"/>
</dbReference>
<protein>
    <submittedName>
        <fullName evidence="6">Rieske 2Fe-2S domain-containing protein</fullName>
    </submittedName>
</protein>
<name>A0A5N0T901_9GAMM</name>
<dbReference type="CDD" id="cd03467">
    <property type="entry name" value="Rieske"/>
    <property type="match status" value="1"/>
</dbReference>
<dbReference type="GO" id="GO:0051537">
    <property type="term" value="F:2 iron, 2 sulfur cluster binding"/>
    <property type="evidence" value="ECO:0007669"/>
    <property type="project" value="UniProtKB-KW"/>
</dbReference>
<dbReference type="InterPro" id="IPR017941">
    <property type="entry name" value="Rieske_2Fe-2S"/>
</dbReference>
<dbReference type="InterPro" id="IPR036922">
    <property type="entry name" value="Rieske_2Fe-2S_sf"/>
</dbReference>
<accession>A0A5N0T901</accession>
<keyword evidence="7" id="KW-1185">Reference proteome</keyword>
<dbReference type="GO" id="GO:0046872">
    <property type="term" value="F:metal ion binding"/>
    <property type="evidence" value="ECO:0007669"/>
    <property type="project" value="UniProtKB-KW"/>
</dbReference>
<keyword evidence="1" id="KW-0001">2Fe-2S</keyword>
<keyword evidence="4" id="KW-0411">Iron-sulfur</keyword>
<evidence type="ECO:0000256" key="1">
    <source>
        <dbReference type="ARBA" id="ARBA00022714"/>
    </source>
</evidence>
<evidence type="ECO:0000256" key="3">
    <source>
        <dbReference type="ARBA" id="ARBA00023004"/>
    </source>
</evidence>
<evidence type="ECO:0000256" key="4">
    <source>
        <dbReference type="ARBA" id="ARBA00023014"/>
    </source>
</evidence>
<keyword evidence="2" id="KW-0479">Metal-binding</keyword>
<keyword evidence="3" id="KW-0408">Iron</keyword>
<dbReference type="Pfam" id="PF00355">
    <property type="entry name" value="Rieske"/>
    <property type="match status" value="1"/>
</dbReference>
<evidence type="ECO:0000313" key="6">
    <source>
        <dbReference type="EMBL" id="KAA9130954.1"/>
    </source>
</evidence>
<dbReference type="EMBL" id="VYXP01000006">
    <property type="protein sequence ID" value="KAA9130954.1"/>
    <property type="molecule type" value="Genomic_DNA"/>
</dbReference>
<reference evidence="6 7" key="1">
    <citation type="submission" date="2019-09" db="EMBL/GenBank/DDBJ databases">
        <title>Wenzhouxiangella sp. Genome sequencing and assembly.</title>
        <authorList>
            <person name="Zhang R."/>
        </authorList>
    </citation>
    <scope>NUCLEOTIDE SEQUENCE [LARGE SCALE GENOMIC DNA]</scope>
    <source>
        <strain evidence="6 7">W260</strain>
    </source>
</reference>
<evidence type="ECO:0000313" key="7">
    <source>
        <dbReference type="Proteomes" id="UP000325372"/>
    </source>
</evidence>
<evidence type="ECO:0000259" key="5">
    <source>
        <dbReference type="PROSITE" id="PS51296"/>
    </source>
</evidence>
<proteinExistence type="predicted"/>
<dbReference type="AlphaFoldDB" id="A0A5N0T901"/>
<organism evidence="6 7">
    <name type="scientific">Marinihelvus fidelis</name>
    <dbReference type="NCBI Taxonomy" id="2613842"/>
    <lineage>
        <taxon>Bacteria</taxon>
        <taxon>Pseudomonadati</taxon>
        <taxon>Pseudomonadota</taxon>
        <taxon>Gammaproteobacteria</taxon>
        <taxon>Chromatiales</taxon>
        <taxon>Wenzhouxiangellaceae</taxon>
        <taxon>Marinihelvus</taxon>
    </lineage>
</organism>
<comment type="caution">
    <text evidence="6">The sequence shown here is derived from an EMBL/GenBank/DDBJ whole genome shotgun (WGS) entry which is preliminary data.</text>
</comment>
<dbReference type="SUPFAM" id="SSF50022">
    <property type="entry name" value="ISP domain"/>
    <property type="match status" value="1"/>
</dbReference>
<evidence type="ECO:0000256" key="2">
    <source>
        <dbReference type="ARBA" id="ARBA00022723"/>
    </source>
</evidence>
<dbReference type="PANTHER" id="PTHR40261:SF1">
    <property type="entry name" value="RIESKE DOMAIN-CONTAINING PROTEIN"/>
    <property type="match status" value="1"/>
</dbReference>
<dbReference type="RefSeq" id="WP_150864592.1">
    <property type="nucleotide sequence ID" value="NZ_VYXP01000006.1"/>
</dbReference>